<feature type="transmembrane region" description="Helical" evidence="2">
    <location>
        <begin position="211"/>
        <end position="234"/>
    </location>
</feature>
<keyword evidence="4" id="KW-1185">Reference proteome</keyword>
<gene>
    <name evidence="3" type="ORF">SAMN02745121_04662</name>
</gene>
<name>A0A1I2BIQ3_9BACT</name>
<reference evidence="4" key="1">
    <citation type="submission" date="2016-10" db="EMBL/GenBank/DDBJ databases">
        <authorList>
            <person name="Varghese N."/>
            <person name="Submissions S."/>
        </authorList>
    </citation>
    <scope>NUCLEOTIDE SEQUENCE [LARGE SCALE GENOMIC DNA]</scope>
    <source>
        <strain evidence="4">ATCC 25963</strain>
    </source>
</reference>
<proteinExistence type="predicted"/>
<sequence>MNPCLCIVLAVSIAAGPVPKAPPSTFAQLERHMQELVEQERFDELARDGETAFARVDLEPWQRRELAFYALRGYHRMYDATGRPAGLCRARTLLRRVEREVGLGDAAAVASRLRDVTESGLAKQGPKDPCGKARAAAGAPPSSPGELLPVLRTKPALPPPTDDSQPVLIDIPRRQLSRPPAATPPAPAREPAPAAAPTTDPEPDVRSRNRVLAGSLLLVLGLGLGAGMGAALWYRSEANGEIVEIGERVDAELRRITPMEFDRVTHLADVYRTLTPVAGVTGAAAGIAAVTGIVLLATPQRGRTTARVSATPWSAMLTLSGRF</sequence>
<evidence type="ECO:0000256" key="2">
    <source>
        <dbReference type="SAM" id="Phobius"/>
    </source>
</evidence>
<protein>
    <submittedName>
        <fullName evidence="3">Uncharacterized protein</fullName>
    </submittedName>
</protein>
<keyword evidence="2" id="KW-1133">Transmembrane helix</keyword>
<keyword evidence="2" id="KW-0812">Transmembrane</keyword>
<dbReference type="AlphaFoldDB" id="A0A1I2BIQ3"/>
<dbReference type="Proteomes" id="UP000199400">
    <property type="component" value="Unassembled WGS sequence"/>
</dbReference>
<feature type="compositionally biased region" description="Pro residues" evidence="1">
    <location>
        <begin position="181"/>
        <end position="190"/>
    </location>
</feature>
<organism evidence="3 4">
    <name type="scientific">Nannocystis exedens</name>
    <dbReference type="NCBI Taxonomy" id="54"/>
    <lineage>
        <taxon>Bacteria</taxon>
        <taxon>Pseudomonadati</taxon>
        <taxon>Myxococcota</taxon>
        <taxon>Polyangia</taxon>
        <taxon>Nannocystales</taxon>
        <taxon>Nannocystaceae</taxon>
        <taxon>Nannocystis</taxon>
    </lineage>
</organism>
<feature type="region of interest" description="Disordered" evidence="1">
    <location>
        <begin position="112"/>
        <end position="206"/>
    </location>
</feature>
<accession>A0A1I2BIQ3</accession>
<evidence type="ECO:0000313" key="3">
    <source>
        <dbReference type="EMBL" id="SFE55070.1"/>
    </source>
</evidence>
<evidence type="ECO:0000313" key="4">
    <source>
        <dbReference type="Proteomes" id="UP000199400"/>
    </source>
</evidence>
<dbReference type="EMBL" id="FOMX01000015">
    <property type="protein sequence ID" value="SFE55070.1"/>
    <property type="molecule type" value="Genomic_DNA"/>
</dbReference>
<evidence type="ECO:0000256" key="1">
    <source>
        <dbReference type="SAM" id="MobiDB-lite"/>
    </source>
</evidence>
<dbReference type="RefSeq" id="WP_100793130.1">
    <property type="nucleotide sequence ID" value="NZ_FOMX01000015.1"/>
</dbReference>
<keyword evidence="2" id="KW-0472">Membrane</keyword>